<gene>
    <name evidence="2" type="ORF">LTR36_004888</name>
</gene>
<keyword evidence="1" id="KW-0732">Signal</keyword>
<proteinExistence type="predicted"/>
<reference evidence="2 3" key="1">
    <citation type="submission" date="2021-11" db="EMBL/GenBank/DDBJ databases">
        <title>Black yeast isolated from Biological Soil Crust.</title>
        <authorList>
            <person name="Kurbessoian T."/>
        </authorList>
    </citation>
    <scope>NUCLEOTIDE SEQUENCE [LARGE SCALE GENOMIC DNA]</scope>
    <source>
        <strain evidence="2 3">CCFEE 5522</strain>
    </source>
</reference>
<dbReference type="AlphaFoldDB" id="A0AAV9JF48"/>
<accession>A0AAV9JF48</accession>
<feature type="signal peptide" evidence="1">
    <location>
        <begin position="1"/>
        <end position="18"/>
    </location>
</feature>
<comment type="caution">
    <text evidence="2">The sequence shown here is derived from an EMBL/GenBank/DDBJ whole genome shotgun (WGS) entry which is preliminary data.</text>
</comment>
<keyword evidence="3" id="KW-1185">Reference proteome</keyword>
<name>A0AAV9JF48_9PEZI</name>
<organism evidence="2 3">
    <name type="scientific">Oleoguttula mirabilis</name>
    <dbReference type="NCBI Taxonomy" id="1507867"/>
    <lineage>
        <taxon>Eukaryota</taxon>
        <taxon>Fungi</taxon>
        <taxon>Dikarya</taxon>
        <taxon>Ascomycota</taxon>
        <taxon>Pezizomycotina</taxon>
        <taxon>Dothideomycetes</taxon>
        <taxon>Dothideomycetidae</taxon>
        <taxon>Mycosphaerellales</taxon>
        <taxon>Teratosphaeriaceae</taxon>
        <taxon>Oleoguttula</taxon>
    </lineage>
</organism>
<dbReference type="Proteomes" id="UP001324427">
    <property type="component" value="Unassembled WGS sequence"/>
</dbReference>
<protein>
    <submittedName>
        <fullName evidence="2">Uncharacterized protein</fullName>
    </submittedName>
</protein>
<evidence type="ECO:0000256" key="1">
    <source>
        <dbReference type="SAM" id="SignalP"/>
    </source>
</evidence>
<dbReference type="EMBL" id="JAVFHQ010000029">
    <property type="protein sequence ID" value="KAK4543855.1"/>
    <property type="molecule type" value="Genomic_DNA"/>
</dbReference>
<evidence type="ECO:0000313" key="3">
    <source>
        <dbReference type="Proteomes" id="UP001324427"/>
    </source>
</evidence>
<evidence type="ECO:0000313" key="2">
    <source>
        <dbReference type="EMBL" id="KAK4543855.1"/>
    </source>
</evidence>
<sequence length="306" mass="32013">MHTKALLHVLAAATIATAQRPANTSICDFYTTALLVENNATNQETLVTLLVNTAVIGNYTKPNANLTVPGILAQGQSYNKTSVNLLPYFDGALASTNRGGELGVSINFLDDGGATPLTLNKPSNTTTSNQYKLLTHLYGYFGILLGCSHLGQTGYPAYSGDTSMYDVHKFMALDAYQVGWFIEQVGLSAKSFGVADADVEYVGTALQTLFGQKCAAKLDIVPGAADELQAICIAEDCPTAANATCSAYAAVVTPKHVNGSITVSGTATASSTATSTSTSKSAGSLTRNVCGSLLLLFALGTVRWLW</sequence>
<feature type="chain" id="PRO_5043317265" evidence="1">
    <location>
        <begin position="19"/>
        <end position="306"/>
    </location>
</feature>